<reference evidence="4" key="1">
    <citation type="submission" date="2017-03" db="EMBL/GenBank/DDBJ databases">
        <title>Genomes of endolithic fungi from Antarctica.</title>
        <authorList>
            <person name="Coleine C."/>
            <person name="Masonjones S."/>
            <person name="Stajich J.E."/>
        </authorList>
    </citation>
    <scope>NUCLEOTIDE SEQUENCE [LARGE SCALE GENOMIC DNA]</scope>
    <source>
        <strain evidence="4">CCFEE 5527</strain>
    </source>
</reference>
<dbReference type="Pfam" id="PF24864">
    <property type="entry name" value="DUF7730"/>
    <property type="match status" value="1"/>
</dbReference>
<feature type="domain" description="DUF7730" evidence="2">
    <location>
        <begin position="82"/>
        <end position="191"/>
    </location>
</feature>
<evidence type="ECO:0000259" key="2">
    <source>
        <dbReference type="Pfam" id="PF24864"/>
    </source>
</evidence>
<accession>A0A1V8T6N4</accession>
<evidence type="ECO:0000256" key="1">
    <source>
        <dbReference type="SAM" id="MobiDB-lite"/>
    </source>
</evidence>
<dbReference type="AlphaFoldDB" id="A0A1V8T6N4"/>
<dbReference type="PANTHER" id="PTHR38790">
    <property type="entry name" value="2EXR DOMAIN-CONTAINING PROTEIN-RELATED"/>
    <property type="match status" value="1"/>
</dbReference>
<comment type="caution">
    <text evidence="3">The sequence shown here is derived from an EMBL/GenBank/DDBJ whole genome shotgun (WGS) entry which is preliminary data.</text>
</comment>
<dbReference type="OrthoDB" id="5397846at2759"/>
<feature type="compositionally biased region" description="Basic residues" evidence="1">
    <location>
        <begin position="56"/>
        <end position="67"/>
    </location>
</feature>
<dbReference type="EMBL" id="NAJO01000015">
    <property type="protein sequence ID" value="OQO07010.1"/>
    <property type="molecule type" value="Genomic_DNA"/>
</dbReference>
<protein>
    <recommendedName>
        <fullName evidence="2">DUF7730 domain-containing protein</fullName>
    </recommendedName>
</protein>
<sequence>MSVIATAGSMVTGKRKRTTVSYAENSSDDFDNSEDAVDVVEAHSDDDDTTYGSTRKPMKRGTAKRAKLSTPRKAAEAKPFRFLDLPAELRDMIYELALTDTYGISLVPKLKTGRRTATRSMVFGEDAYDNSYGYYRRRRARRLKRDALEEAPKLTDLSPTLLLANKQIYSEGINFLYNQDFIFDDTVTLFQFLAVIGVRNQPRLLNLEIKRWGNGRGKDKAMNHGAFALLAPAINLQSVIIDSSIHWRAQPKKLAAQIYRDAHHFLEAYGIANGDRGAGADVIELGEAAFKSHYYRAEESVDAEEGMIQVRDHLRKLLRANEHSSMPGEALKVR</sequence>
<keyword evidence="4" id="KW-1185">Reference proteome</keyword>
<gene>
    <name evidence="3" type="ORF">B0A48_07576</name>
</gene>
<proteinExistence type="predicted"/>
<dbReference type="STRING" id="1507870.A0A1V8T6N4"/>
<evidence type="ECO:0000313" key="4">
    <source>
        <dbReference type="Proteomes" id="UP000192596"/>
    </source>
</evidence>
<feature type="region of interest" description="Disordered" evidence="1">
    <location>
        <begin position="14"/>
        <end position="70"/>
    </location>
</feature>
<name>A0A1V8T6N4_9PEZI</name>
<evidence type="ECO:0000313" key="3">
    <source>
        <dbReference type="EMBL" id="OQO07010.1"/>
    </source>
</evidence>
<dbReference type="InParanoid" id="A0A1V8T6N4"/>
<dbReference type="InterPro" id="IPR056632">
    <property type="entry name" value="DUF7730"/>
</dbReference>
<feature type="compositionally biased region" description="Acidic residues" evidence="1">
    <location>
        <begin position="26"/>
        <end position="49"/>
    </location>
</feature>
<dbReference type="Proteomes" id="UP000192596">
    <property type="component" value="Unassembled WGS sequence"/>
</dbReference>
<organism evidence="3 4">
    <name type="scientific">Cryoendolithus antarcticus</name>
    <dbReference type="NCBI Taxonomy" id="1507870"/>
    <lineage>
        <taxon>Eukaryota</taxon>
        <taxon>Fungi</taxon>
        <taxon>Dikarya</taxon>
        <taxon>Ascomycota</taxon>
        <taxon>Pezizomycotina</taxon>
        <taxon>Dothideomycetes</taxon>
        <taxon>Dothideomycetidae</taxon>
        <taxon>Cladosporiales</taxon>
        <taxon>Cladosporiaceae</taxon>
        <taxon>Cryoendolithus</taxon>
    </lineage>
</organism>